<comment type="subcellular location">
    <subcellularLocation>
        <location evidence="1">Cell membrane</location>
        <topology evidence="1">Multi-pass membrane protein</topology>
    </subcellularLocation>
</comment>
<proteinExistence type="predicted"/>
<feature type="transmembrane region" description="Helical" evidence="6">
    <location>
        <begin position="87"/>
        <end position="108"/>
    </location>
</feature>
<evidence type="ECO:0000256" key="6">
    <source>
        <dbReference type="SAM" id="Phobius"/>
    </source>
</evidence>
<keyword evidence="2" id="KW-1003">Cell membrane</keyword>
<protein>
    <submittedName>
        <fullName evidence="7">Branched-chain amino acid ABC transporter permease</fullName>
    </submittedName>
</protein>
<dbReference type="Pfam" id="PF02653">
    <property type="entry name" value="BPD_transp_2"/>
    <property type="match status" value="1"/>
</dbReference>
<dbReference type="Proteomes" id="UP000260665">
    <property type="component" value="Unassembled WGS sequence"/>
</dbReference>
<comment type="caution">
    <text evidence="7">The sequence shown here is derived from an EMBL/GenBank/DDBJ whole genome shotgun (WGS) entry which is preliminary data.</text>
</comment>
<feature type="transmembrane region" description="Helical" evidence="6">
    <location>
        <begin position="60"/>
        <end position="80"/>
    </location>
</feature>
<dbReference type="PANTHER" id="PTHR30482:SF10">
    <property type="entry name" value="HIGH-AFFINITY BRANCHED-CHAIN AMINO ACID TRANSPORT PROTEIN BRAE"/>
    <property type="match status" value="1"/>
</dbReference>
<evidence type="ECO:0000313" key="8">
    <source>
        <dbReference type="Proteomes" id="UP000260665"/>
    </source>
</evidence>
<dbReference type="InterPro" id="IPR043428">
    <property type="entry name" value="LivM-like"/>
</dbReference>
<evidence type="ECO:0000256" key="3">
    <source>
        <dbReference type="ARBA" id="ARBA00022692"/>
    </source>
</evidence>
<evidence type="ECO:0000256" key="4">
    <source>
        <dbReference type="ARBA" id="ARBA00022989"/>
    </source>
</evidence>
<sequence>MMEFFSANQSVFDFFLLTLGFSYSQQVVLRSGVFSLASAAFAALGSYGCAYLVMRAGLPVLPGLLLGALIGAAAGYLTSIPLARLRGVYQAIATLALVEVTVAVALYAEPITGGAVGFNGIPKLVGTQELLLAIFVVGYVLYAMGHSRIGRGFDALRQDEFVAASLGVSSRRQHTLAFIASGLIGGLFGALQSMYSYSIEPHQFGFGFMVSTLAAIVLGGRRTLLGPVVGSAIVILLPEIARPLAEYRQIVVGAVLVIVVIYTPQGLADTFIAWLSHRKNDMKATTASADTTGGRHGNA</sequence>
<feature type="transmembrane region" description="Helical" evidence="6">
    <location>
        <begin position="120"/>
        <end position="142"/>
    </location>
</feature>
<feature type="transmembrane region" description="Helical" evidence="6">
    <location>
        <begin position="225"/>
        <end position="244"/>
    </location>
</feature>
<dbReference type="EMBL" id="QFZK01000019">
    <property type="protein sequence ID" value="RFO95239.1"/>
    <property type="molecule type" value="Genomic_DNA"/>
</dbReference>
<keyword evidence="8" id="KW-1185">Reference proteome</keyword>
<keyword evidence="3 6" id="KW-0812">Transmembrane</keyword>
<accession>A0A3E1R799</accession>
<evidence type="ECO:0000256" key="2">
    <source>
        <dbReference type="ARBA" id="ARBA00022475"/>
    </source>
</evidence>
<evidence type="ECO:0000256" key="5">
    <source>
        <dbReference type="ARBA" id="ARBA00023136"/>
    </source>
</evidence>
<gene>
    <name evidence="7" type="ORF">DIC66_19185</name>
</gene>
<dbReference type="AlphaFoldDB" id="A0A3E1R799"/>
<dbReference type="InterPro" id="IPR001851">
    <property type="entry name" value="ABC_transp_permease"/>
</dbReference>
<evidence type="ECO:0000256" key="1">
    <source>
        <dbReference type="ARBA" id="ARBA00004651"/>
    </source>
</evidence>
<name>A0A3E1R799_9BURK</name>
<dbReference type="GO" id="GO:0005886">
    <property type="term" value="C:plasma membrane"/>
    <property type="evidence" value="ECO:0007669"/>
    <property type="project" value="UniProtKB-SubCell"/>
</dbReference>
<feature type="transmembrane region" description="Helical" evidence="6">
    <location>
        <begin position="250"/>
        <end position="275"/>
    </location>
</feature>
<reference evidence="7 8" key="1">
    <citation type="submission" date="2018-05" db="EMBL/GenBank/DDBJ databases">
        <title>Rhodoferax soyangensis sp.nov., isolated from an oligotrophic freshwater lake.</title>
        <authorList>
            <person name="Park M."/>
        </authorList>
    </citation>
    <scope>NUCLEOTIDE SEQUENCE [LARGE SCALE GENOMIC DNA]</scope>
    <source>
        <strain evidence="7 8">IMCC26218</strain>
    </source>
</reference>
<feature type="transmembrane region" description="Helical" evidence="6">
    <location>
        <begin position="33"/>
        <end position="54"/>
    </location>
</feature>
<dbReference type="CDD" id="cd06581">
    <property type="entry name" value="TM_PBP1_LivM_like"/>
    <property type="match status" value="1"/>
</dbReference>
<evidence type="ECO:0000313" key="7">
    <source>
        <dbReference type="EMBL" id="RFO95239.1"/>
    </source>
</evidence>
<organism evidence="7 8">
    <name type="scientific">Rhodoferax lacus</name>
    <dbReference type="NCBI Taxonomy" id="2184758"/>
    <lineage>
        <taxon>Bacteria</taxon>
        <taxon>Pseudomonadati</taxon>
        <taxon>Pseudomonadota</taxon>
        <taxon>Betaproteobacteria</taxon>
        <taxon>Burkholderiales</taxon>
        <taxon>Comamonadaceae</taxon>
        <taxon>Rhodoferax</taxon>
    </lineage>
</organism>
<dbReference type="GO" id="GO:0015658">
    <property type="term" value="F:branched-chain amino acid transmembrane transporter activity"/>
    <property type="evidence" value="ECO:0007669"/>
    <property type="project" value="InterPro"/>
</dbReference>
<keyword evidence="5 6" id="KW-0472">Membrane</keyword>
<dbReference type="PANTHER" id="PTHR30482">
    <property type="entry name" value="HIGH-AFFINITY BRANCHED-CHAIN AMINO ACID TRANSPORT SYSTEM PERMEASE"/>
    <property type="match status" value="1"/>
</dbReference>
<feature type="transmembrane region" description="Helical" evidence="6">
    <location>
        <begin position="176"/>
        <end position="195"/>
    </location>
</feature>
<keyword evidence="4 6" id="KW-1133">Transmembrane helix</keyword>